<dbReference type="EMBL" id="JASSZA010000002">
    <property type="protein sequence ID" value="KAK2117512.1"/>
    <property type="molecule type" value="Genomic_DNA"/>
</dbReference>
<evidence type="ECO:0000313" key="3">
    <source>
        <dbReference type="Proteomes" id="UP001266305"/>
    </source>
</evidence>
<organism evidence="2 3">
    <name type="scientific">Saguinus oedipus</name>
    <name type="common">Cotton-top tamarin</name>
    <name type="synonym">Oedipomidas oedipus</name>
    <dbReference type="NCBI Taxonomy" id="9490"/>
    <lineage>
        <taxon>Eukaryota</taxon>
        <taxon>Metazoa</taxon>
        <taxon>Chordata</taxon>
        <taxon>Craniata</taxon>
        <taxon>Vertebrata</taxon>
        <taxon>Euteleostomi</taxon>
        <taxon>Mammalia</taxon>
        <taxon>Eutheria</taxon>
        <taxon>Euarchontoglires</taxon>
        <taxon>Primates</taxon>
        <taxon>Haplorrhini</taxon>
        <taxon>Platyrrhini</taxon>
        <taxon>Cebidae</taxon>
        <taxon>Callitrichinae</taxon>
        <taxon>Saguinus</taxon>
    </lineage>
</organism>
<accession>A0ABQ9W7A2</accession>
<feature type="compositionally biased region" description="Basic residues" evidence="1">
    <location>
        <begin position="69"/>
        <end position="78"/>
    </location>
</feature>
<feature type="compositionally biased region" description="Polar residues" evidence="1">
    <location>
        <begin position="84"/>
        <end position="108"/>
    </location>
</feature>
<reference evidence="2 3" key="1">
    <citation type="submission" date="2023-05" db="EMBL/GenBank/DDBJ databases">
        <title>B98-5 Cell Line De Novo Hybrid Assembly: An Optical Mapping Approach.</title>
        <authorList>
            <person name="Kananen K."/>
            <person name="Auerbach J.A."/>
            <person name="Kautto E."/>
            <person name="Blachly J.S."/>
        </authorList>
    </citation>
    <scope>NUCLEOTIDE SEQUENCE [LARGE SCALE GENOMIC DNA]</scope>
    <source>
        <strain evidence="2">B95-8</strain>
        <tissue evidence="2">Cell line</tissue>
    </source>
</reference>
<evidence type="ECO:0000313" key="2">
    <source>
        <dbReference type="EMBL" id="KAK2117512.1"/>
    </source>
</evidence>
<evidence type="ECO:0000256" key="1">
    <source>
        <dbReference type="SAM" id="MobiDB-lite"/>
    </source>
</evidence>
<feature type="region of interest" description="Disordered" evidence="1">
    <location>
        <begin position="1"/>
        <end position="118"/>
    </location>
</feature>
<protein>
    <submittedName>
        <fullName evidence="2">Uncharacterized protein</fullName>
    </submittedName>
</protein>
<name>A0ABQ9W7A2_SAGOE</name>
<comment type="caution">
    <text evidence="2">The sequence shown here is derived from an EMBL/GenBank/DDBJ whole genome shotgun (WGS) entry which is preliminary data.</text>
</comment>
<keyword evidence="3" id="KW-1185">Reference proteome</keyword>
<sequence length="118" mass="12544">MATAASPQMQKEGATLQRGHSSISTDAEGGRHTASPQMQKEGPTLQCGHSSISTDAEGGRHTAAWPQQHLHRRRRRAPHCSVATAASPQTQKEGSTLQRGHSSISTHTEGGRHPAARP</sequence>
<proteinExistence type="predicted"/>
<gene>
    <name evidence="2" type="ORF">P7K49_004398</name>
</gene>
<dbReference type="Proteomes" id="UP001266305">
    <property type="component" value="Unassembled WGS sequence"/>
</dbReference>